<accession>A0A0G1DTB6</accession>
<proteinExistence type="predicted"/>
<name>A0A0G1DTB6_9BACT</name>
<gene>
    <name evidence="2" type="ORF">UV76_C0007G0061</name>
</gene>
<organism evidence="2 3">
    <name type="scientific">Candidatus Nomurabacteria bacterium GW2011_GWA2_43_15</name>
    <dbReference type="NCBI Taxonomy" id="1618738"/>
    <lineage>
        <taxon>Bacteria</taxon>
        <taxon>Candidatus Nomuraibacteriota</taxon>
    </lineage>
</organism>
<evidence type="ECO:0000313" key="2">
    <source>
        <dbReference type="EMBL" id="KKT00853.1"/>
    </source>
</evidence>
<sequence>MLFHKKHQKKIQAVWGVLSILIIISMILLYSPIFR</sequence>
<dbReference type="AlphaFoldDB" id="A0A0G1DTB6"/>
<comment type="caution">
    <text evidence="2">The sequence shown here is derived from an EMBL/GenBank/DDBJ whole genome shotgun (WGS) entry which is preliminary data.</text>
</comment>
<keyword evidence="1" id="KW-0812">Transmembrane</keyword>
<keyword evidence="1" id="KW-0472">Membrane</keyword>
<reference evidence="2 3" key="1">
    <citation type="journal article" date="2015" name="Nature">
        <title>rRNA introns, odd ribosomes, and small enigmatic genomes across a large radiation of phyla.</title>
        <authorList>
            <person name="Brown C.T."/>
            <person name="Hug L.A."/>
            <person name="Thomas B.C."/>
            <person name="Sharon I."/>
            <person name="Castelle C.J."/>
            <person name="Singh A."/>
            <person name="Wilkins M.J."/>
            <person name="Williams K.H."/>
            <person name="Banfield J.F."/>
        </authorList>
    </citation>
    <scope>NUCLEOTIDE SEQUENCE [LARGE SCALE GENOMIC DNA]</scope>
</reference>
<protein>
    <submittedName>
        <fullName evidence="2">Uncharacterized protein</fullName>
    </submittedName>
</protein>
<dbReference type="EMBL" id="LCFS01000007">
    <property type="protein sequence ID" value="KKT00853.1"/>
    <property type="molecule type" value="Genomic_DNA"/>
</dbReference>
<dbReference type="Proteomes" id="UP000034646">
    <property type="component" value="Unassembled WGS sequence"/>
</dbReference>
<feature type="transmembrane region" description="Helical" evidence="1">
    <location>
        <begin position="12"/>
        <end position="33"/>
    </location>
</feature>
<evidence type="ECO:0000256" key="1">
    <source>
        <dbReference type="SAM" id="Phobius"/>
    </source>
</evidence>
<evidence type="ECO:0000313" key="3">
    <source>
        <dbReference type="Proteomes" id="UP000034646"/>
    </source>
</evidence>
<keyword evidence="1" id="KW-1133">Transmembrane helix</keyword>